<dbReference type="OrthoDB" id="86940at2"/>
<sequence>MTRLFLFIILLLTLHLTSAQNRYKYPVLPQTGEKIESFVPKGWHIVEKAEGELNKDNAPDLAAVVEADKDVPNLKEEDYPQKPRILLIAFRQANGSYTLSIQSNESVLLSNEGGVMGDPLVGLTIERGTLLVQFYGGSADRWGYDYRWRFQNNDWFLIGATATFSSMSTNQFNTYDFNLSTGAAEHTSGAFLEEENKKNTPDKKRSFNIGKKPLFKLRSFKPITTQIYKDVYI</sequence>
<reference evidence="1 2" key="1">
    <citation type="submission" date="2018-07" db="EMBL/GenBank/DDBJ databases">
        <title>Genome sequencing of Runella.</title>
        <authorList>
            <person name="Baek M.-G."/>
            <person name="Yi H."/>
        </authorList>
    </citation>
    <scope>NUCLEOTIDE SEQUENCE [LARGE SCALE GENOMIC DNA]</scope>
    <source>
        <strain evidence="1 2">HYN0085</strain>
    </source>
</reference>
<gene>
    <name evidence="1" type="ORF">DR864_12190</name>
</gene>
<keyword evidence="2" id="KW-1185">Reference proteome</keyword>
<dbReference type="AlphaFoldDB" id="A0A344TII7"/>
<dbReference type="Proteomes" id="UP000251993">
    <property type="component" value="Chromosome"/>
</dbReference>
<evidence type="ECO:0000313" key="1">
    <source>
        <dbReference type="EMBL" id="AXE18458.1"/>
    </source>
</evidence>
<proteinExistence type="predicted"/>
<protein>
    <submittedName>
        <fullName evidence="1">Uncharacterized protein</fullName>
    </submittedName>
</protein>
<dbReference type="RefSeq" id="WP_114067241.1">
    <property type="nucleotide sequence ID" value="NZ_CP030850.1"/>
</dbReference>
<accession>A0A344TII7</accession>
<dbReference type="EMBL" id="CP030850">
    <property type="protein sequence ID" value="AXE18458.1"/>
    <property type="molecule type" value="Genomic_DNA"/>
</dbReference>
<name>A0A344TII7_9BACT</name>
<organism evidence="1 2">
    <name type="scientific">Runella rosea</name>
    <dbReference type="NCBI Taxonomy" id="2259595"/>
    <lineage>
        <taxon>Bacteria</taxon>
        <taxon>Pseudomonadati</taxon>
        <taxon>Bacteroidota</taxon>
        <taxon>Cytophagia</taxon>
        <taxon>Cytophagales</taxon>
        <taxon>Spirosomataceae</taxon>
        <taxon>Runella</taxon>
    </lineage>
</organism>
<dbReference type="KEGG" id="run:DR864_12190"/>
<evidence type="ECO:0000313" key="2">
    <source>
        <dbReference type="Proteomes" id="UP000251993"/>
    </source>
</evidence>